<dbReference type="EMBL" id="JAPWGY010000001">
    <property type="protein sequence ID" value="MCZ4279410.1"/>
    <property type="molecule type" value="Genomic_DNA"/>
</dbReference>
<dbReference type="RefSeq" id="WP_269421616.1">
    <property type="nucleotide sequence ID" value="NZ_JAPWGY010000001.1"/>
</dbReference>
<dbReference type="Proteomes" id="UP001069802">
    <property type="component" value="Unassembled WGS sequence"/>
</dbReference>
<evidence type="ECO:0000259" key="2">
    <source>
        <dbReference type="Pfam" id="PF09361"/>
    </source>
</evidence>
<feature type="region of interest" description="Disordered" evidence="1">
    <location>
        <begin position="1"/>
        <end position="33"/>
    </location>
</feature>
<protein>
    <submittedName>
        <fullName evidence="3">Phasin family protein</fullName>
    </submittedName>
</protein>
<feature type="domain" description="Phasin" evidence="2">
    <location>
        <begin position="76"/>
        <end position="175"/>
    </location>
</feature>
<evidence type="ECO:0000313" key="4">
    <source>
        <dbReference type="Proteomes" id="UP001069802"/>
    </source>
</evidence>
<accession>A0ABT4LE87</accession>
<evidence type="ECO:0000256" key="1">
    <source>
        <dbReference type="SAM" id="MobiDB-lite"/>
    </source>
</evidence>
<proteinExistence type="predicted"/>
<dbReference type="NCBIfam" id="TIGR01841">
    <property type="entry name" value="phasin"/>
    <property type="match status" value="1"/>
</dbReference>
<sequence length="187" mass="20529">MTTTTKKKTADTTEKTVSGTNGPKTNVEETPVKQTVTVENEMKTGIESAAKGYEQIFTFSQAQAEKVMTTFYKQYEDAAAISKETAELATKSGNSFSTSYQQFSTLFTDMAQTAIKKNMAVAEAFLAAKDINEVSDIQSKYARESFDALVKNGTEITELTTKVATEVAEPIRQQMTQTFEKMSKTAA</sequence>
<organism evidence="3 4">
    <name type="scientific">Kiloniella laminariae</name>
    <dbReference type="NCBI Taxonomy" id="454162"/>
    <lineage>
        <taxon>Bacteria</taxon>
        <taxon>Pseudomonadati</taxon>
        <taxon>Pseudomonadota</taxon>
        <taxon>Alphaproteobacteria</taxon>
        <taxon>Rhodospirillales</taxon>
        <taxon>Kiloniellaceae</taxon>
        <taxon>Kiloniella</taxon>
    </lineage>
</organism>
<keyword evidence="4" id="KW-1185">Reference proteome</keyword>
<gene>
    <name evidence="3" type="ORF">O4H49_01390</name>
</gene>
<reference evidence="3" key="1">
    <citation type="submission" date="2022-12" db="EMBL/GenBank/DDBJ databases">
        <title>Bacterial isolates from different developmental stages of Nematostella vectensis.</title>
        <authorList>
            <person name="Fraune S."/>
        </authorList>
    </citation>
    <scope>NUCLEOTIDE SEQUENCE</scope>
    <source>
        <strain evidence="3">G21630-S1</strain>
    </source>
</reference>
<dbReference type="InterPro" id="IPR018968">
    <property type="entry name" value="Phasin"/>
</dbReference>
<evidence type="ECO:0000313" key="3">
    <source>
        <dbReference type="EMBL" id="MCZ4279410.1"/>
    </source>
</evidence>
<dbReference type="InterPro" id="IPR010127">
    <property type="entry name" value="Phasin_subfam-1"/>
</dbReference>
<dbReference type="Pfam" id="PF09361">
    <property type="entry name" value="Phasin_2"/>
    <property type="match status" value="1"/>
</dbReference>
<comment type="caution">
    <text evidence="3">The sequence shown here is derived from an EMBL/GenBank/DDBJ whole genome shotgun (WGS) entry which is preliminary data.</text>
</comment>
<name>A0ABT4LE87_9PROT</name>